<protein>
    <submittedName>
        <fullName evidence="1">Uncharacterized protein</fullName>
    </submittedName>
</protein>
<evidence type="ECO:0000313" key="2">
    <source>
        <dbReference type="Proteomes" id="UP000030764"/>
    </source>
</evidence>
<keyword evidence="2" id="KW-1185">Reference proteome</keyword>
<evidence type="ECO:0000313" key="1">
    <source>
        <dbReference type="EMBL" id="KFD48391.1"/>
    </source>
</evidence>
<reference evidence="1 2" key="1">
    <citation type="journal article" date="2014" name="Nat. Genet.">
        <title>Genome and transcriptome of the porcine whipworm Trichuris suis.</title>
        <authorList>
            <person name="Jex A.R."/>
            <person name="Nejsum P."/>
            <person name="Schwarz E.M."/>
            <person name="Hu L."/>
            <person name="Young N.D."/>
            <person name="Hall R.S."/>
            <person name="Korhonen P.K."/>
            <person name="Liao S."/>
            <person name="Thamsborg S."/>
            <person name="Xia J."/>
            <person name="Xu P."/>
            <person name="Wang S."/>
            <person name="Scheerlinck J.P."/>
            <person name="Hofmann A."/>
            <person name="Sternberg P.W."/>
            <person name="Wang J."/>
            <person name="Gasser R.B."/>
        </authorList>
    </citation>
    <scope>NUCLEOTIDE SEQUENCE [LARGE SCALE GENOMIC DNA]</scope>
    <source>
        <strain evidence="1">DCEP-RM93M</strain>
    </source>
</reference>
<gene>
    <name evidence="1" type="ORF">M513_10743</name>
</gene>
<dbReference type="EMBL" id="KL363295">
    <property type="protein sequence ID" value="KFD48391.1"/>
    <property type="molecule type" value="Genomic_DNA"/>
</dbReference>
<proteinExistence type="predicted"/>
<dbReference type="AlphaFoldDB" id="A0A085LTU5"/>
<feature type="non-terminal residue" evidence="1">
    <location>
        <position position="1"/>
    </location>
</feature>
<dbReference type="Proteomes" id="UP000030764">
    <property type="component" value="Unassembled WGS sequence"/>
</dbReference>
<name>A0A085LTU5_9BILA</name>
<accession>A0A085LTU5</accession>
<sequence length="68" mass="7742">ADGKICSPLLEDNFASKSWHGHAKCVKVWLRNAKEDKFNCPLCPEEDNCVRLQFLQELCLRGISSFCV</sequence>
<organism evidence="1 2">
    <name type="scientific">Trichuris suis</name>
    <name type="common">pig whipworm</name>
    <dbReference type="NCBI Taxonomy" id="68888"/>
    <lineage>
        <taxon>Eukaryota</taxon>
        <taxon>Metazoa</taxon>
        <taxon>Ecdysozoa</taxon>
        <taxon>Nematoda</taxon>
        <taxon>Enoplea</taxon>
        <taxon>Dorylaimia</taxon>
        <taxon>Trichinellida</taxon>
        <taxon>Trichuridae</taxon>
        <taxon>Trichuris</taxon>
    </lineage>
</organism>